<organism evidence="3 4">
    <name type="scientific">Paraburkholderia dinghuensis</name>
    <dbReference type="NCBI Taxonomy" id="2305225"/>
    <lineage>
        <taxon>Bacteria</taxon>
        <taxon>Pseudomonadati</taxon>
        <taxon>Pseudomonadota</taxon>
        <taxon>Betaproteobacteria</taxon>
        <taxon>Burkholderiales</taxon>
        <taxon>Burkholderiaceae</taxon>
        <taxon>Paraburkholderia</taxon>
    </lineage>
</organism>
<evidence type="ECO:0000313" key="4">
    <source>
        <dbReference type="Proteomes" id="UP000272778"/>
    </source>
</evidence>
<dbReference type="Pfam" id="PF09917">
    <property type="entry name" value="DUF2147"/>
    <property type="match status" value="1"/>
</dbReference>
<keyword evidence="4" id="KW-1185">Reference proteome</keyword>
<feature type="signal peptide" evidence="1">
    <location>
        <begin position="1"/>
        <end position="21"/>
    </location>
</feature>
<dbReference type="OrthoDB" id="9130527at2"/>
<reference evidence="3 4" key="1">
    <citation type="submission" date="2018-11" db="EMBL/GenBank/DDBJ databases">
        <title>Paraburkholderia sp. DHOA04, isolated from soil.</title>
        <authorList>
            <person name="Gao Z.-H."/>
            <person name="Qiu L.-H."/>
            <person name="Fu J.-C."/>
        </authorList>
    </citation>
    <scope>NUCLEOTIDE SEQUENCE [LARGE SCALE GENOMIC DNA]</scope>
    <source>
        <strain evidence="3 4">DHOA04</strain>
    </source>
</reference>
<evidence type="ECO:0000259" key="2">
    <source>
        <dbReference type="Pfam" id="PF09917"/>
    </source>
</evidence>
<comment type="caution">
    <text evidence="3">The sequence shown here is derived from an EMBL/GenBank/DDBJ whole genome shotgun (WGS) entry which is preliminary data.</text>
</comment>
<gene>
    <name evidence="3" type="ORF">D1Y85_19805</name>
</gene>
<evidence type="ECO:0000256" key="1">
    <source>
        <dbReference type="SAM" id="SignalP"/>
    </source>
</evidence>
<dbReference type="AlphaFoldDB" id="A0A3N6PVE5"/>
<feature type="chain" id="PRO_5018013875" evidence="1">
    <location>
        <begin position="22"/>
        <end position="140"/>
    </location>
</feature>
<dbReference type="InterPro" id="IPR019223">
    <property type="entry name" value="DUF2147"/>
</dbReference>
<evidence type="ECO:0000313" key="3">
    <source>
        <dbReference type="EMBL" id="RQH03886.1"/>
    </source>
</evidence>
<dbReference type="PANTHER" id="PTHR36919">
    <property type="entry name" value="BLR1215 PROTEIN"/>
    <property type="match status" value="1"/>
</dbReference>
<keyword evidence="1" id="KW-0732">Signal</keyword>
<sequence>MKVRTALLFASTLALVSTAFAADSADDANGLWMTAEHDAVIEFKPCDAPGGALCGSIVWDRDAGTPTDTCGIRIAQLGRYNDGAWRDGWVYDPRDKKKYKGIVRVKSGNLYLRAFVGIEMLGETEQLTHVAALPATPVCK</sequence>
<proteinExistence type="predicted"/>
<protein>
    <submittedName>
        <fullName evidence="3">DUF2147 domain-containing protein</fullName>
    </submittedName>
</protein>
<dbReference type="PANTHER" id="PTHR36919:SF2">
    <property type="entry name" value="BLL6627 PROTEIN"/>
    <property type="match status" value="1"/>
</dbReference>
<name>A0A3N6PVE5_9BURK</name>
<dbReference type="Gene3D" id="2.40.128.520">
    <property type="match status" value="1"/>
</dbReference>
<accession>A0A3N6PVE5</accession>
<dbReference type="RefSeq" id="WP_124152776.1">
    <property type="nucleotide sequence ID" value="NZ_RQIS01000015.1"/>
</dbReference>
<dbReference type="EMBL" id="RQIS01000015">
    <property type="protein sequence ID" value="RQH03886.1"/>
    <property type="molecule type" value="Genomic_DNA"/>
</dbReference>
<feature type="domain" description="DUF2147" evidence="2">
    <location>
        <begin position="30"/>
        <end position="127"/>
    </location>
</feature>
<dbReference type="Proteomes" id="UP000272778">
    <property type="component" value="Unassembled WGS sequence"/>
</dbReference>